<organism evidence="2 3">
    <name type="scientific">Ktedonobacter robiniae</name>
    <dbReference type="NCBI Taxonomy" id="2778365"/>
    <lineage>
        <taxon>Bacteria</taxon>
        <taxon>Bacillati</taxon>
        <taxon>Chloroflexota</taxon>
        <taxon>Ktedonobacteria</taxon>
        <taxon>Ktedonobacterales</taxon>
        <taxon>Ktedonobacteraceae</taxon>
        <taxon>Ktedonobacter</taxon>
    </lineage>
</organism>
<dbReference type="SUPFAM" id="SSF47413">
    <property type="entry name" value="lambda repressor-like DNA-binding domains"/>
    <property type="match status" value="1"/>
</dbReference>
<dbReference type="PROSITE" id="PS50943">
    <property type="entry name" value="HTH_CROC1"/>
    <property type="match status" value="1"/>
</dbReference>
<dbReference type="Gene3D" id="1.10.260.40">
    <property type="entry name" value="lambda repressor-like DNA-binding domains"/>
    <property type="match status" value="1"/>
</dbReference>
<name>A0ABQ3V675_9CHLR</name>
<keyword evidence="3" id="KW-1185">Reference proteome</keyword>
<reference evidence="2 3" key="1">
    <citation type="journal article" date="2021" name="Int. J. Syst. Evol. Microbiol.">
        <title>Reticulibacter mediterranei gen. nov., sp. nov., within the new family Reticulibacteraceae fam. nov., and Ktedonospora formicarum gen. nov., sp. nov., Ktedonobacter robiniae sp. nov., Dictyobacter formicarum sp. nov. and Dictyobacter arantiisoli sp. nov., belonging to the class Ktedonobacteria.</title>
        <authorList>
            <person name="Yabe S."/>
            <person name="Zheng Y."/>
            <person name="Wang C.M."/>
            <person name="Sakai Y."/>
            <person name="Abe K."/>
            <person name="Yokota A."/>
            <person name="Donadio S."/>
            <person name="Cavaletti L."/>
            <person name="Monciardini P."/>
        </authorList>
    </citation>
    <scope>NUCLEOTIDE SEQUENCE [LARGE SCALE GENOMIC DNA]</scope>
    <source>
        <strain evidence="2 3">SOSP1-30</strain>
    </source>
</reference>
<dbReference type="EMBL" id="BNJG01000005">
    <property type="protein sequence ID" value="GHO60448.1"/>
    <property type="molecule type" value="Genomic_DNA"/>
</dbReference>
<feature type="domain" description="HTH cro/C1-type" evidence="1">
    <location>
        <begin position="38"/>
        <end position="85"/>
    </location>
</feature>
<dbReference type="InterPro" id="IPR010982">
    <property type="entry name" value="Lambda_DNA-bd_dom_sf"/>
</dbReference>
<evidence type="ECO:0000313" key="2">
    <source>
        <dbReference type="EMBL" id="GHO60448.1"/>
    </source>
</evidence>
<evidence type="ECO:0000259" key="1">
    <source>
        <dbReference type="PROSITE" id="PS50943"/>
    </source>
</evidence>
<accession>A0ABQ3V675</accession>
<dbReference type="RefSeq" id="WP_201376563.1">
    <property type="nucleotide sequence ID" value="NZ_BNJG01000005.1"/>
</dbReference>
<dbReference type="CDD" id="cd00093">
    <property type="entry name" value="HTH_XRE"/>
    <property type="match status" value="1"/>
</dbReference>
<gene>
    <name evidence="2" type="ORF">KSB_89230</name>
</gene>
<dbReference type="SMART" id="SM00530">
    <property type="entry name" value="HTH_XRE"/>
    <property type="match status" value="1"/>
</dbReference>
<dbReference type="PANTHER" id="PTHR35010:SF3">
    <property type="entry name" value="BLL4873 PROTEIN"/>
    <property type="match status" value="1"/>
</dbReference>
<dbReference type="Proteomes" id="UP000654345">
    <property type="component" value="Unassembled WGS sequence"/>
</dbReference>
<evidence type="ECO:0000313" key="3">
    <source>
        <dbReference type="Proteomes" id="UP000654345"/>
    </source>
</evidence>
<protein>
    <submittedName>
        <fullName evidence="2">Transcriptional regulator</fullName>
    </submittedName>
</protein>
<dbReference type="PANTHER" id="PTHR35010">
    <property type="entry name" value="BLL4672 PROTEIN-RELATED"/>
    <property type="match status" value="1"/>
</dbReference>
<dbReference type="InterPro" id="IPR001387">
    <property type="entry name" value="Cro/C1-type_HTH"/>
</dbReference>
<dbReference type="Pfam" id="PF17765">
    <property type="entry name" value="MLTR_LBD"/>
    <property type="match status" value="1"/>
</dbReference>
<sequence length="278" mass="32666">MSDEQRRHDFADFLRTRRLRLSPEEIGLIRGGRRRTPGLRREEVAERANVGVSWYTLLEQGRDVNPSREVLQSIADALQLTPDERQHLFFFANQPYLIETSTSDELVSPALRRVLDSLTPTPAYIIDRRWNYLAWNATASQIFLRTEMAPPYEYNVIWRIFTDPKIRLLNKEPTWEQVALQVMEEFRAESARYADEEWFKRLITDLQRVSPEFRAWWPHHNVRGRADAHKTIEHPLVGCLMFEHTTLQVPAQPELKVMIYTPLPQTGTLEKLQQLMAS</sequence>
<proteinExistence type="predicted"/>
<dbReference type="InterPro" id="IPR041413">
    <property type="entry name" value="MLTR_LBD"/>
</dbReference>
<dbReference type="Pfam" id="PF13560">
    <property type="entry name" value="HTH_31"/>
    <property type="match status" value="1"/>
</dbReference>
<comment type="caution">
    <text evidence="2">The sequence shown here is derived from an EMBL/GenBank/DDBJ whole genome shotgun (WGS) entry which is preliminary data.</text>
</comment>
<dbReference type="Gene3D" id="3.30.450.180">
    <property type="match status" value="1"/>
</dbReference>